<feature type="modified residue" description="4-aspartylphosphate" evidence="6">
    <location>
        <position position="698"/>
    </location>
</feature>
<dbReference type="Proteomes" id="UP000184603">
    <property type="component" value="Unassembled WGS sequence"/>
</dbReference>
<evidence type="ECO:0000259" key="7">
    <source>
        <dbReference type="PROSITE" id="PS50109"/>
    </source>
</evidence>
<keyword evidence="10" id="KW-1185">Reference proteome</keyword>
<dbReference type="PANTHER" id="PTHR43547:SF2">
    <property type="entry name" value="HYBRID SIGNAL TRANSDUCTION HISTIDINE KINASE C"/>
    <property type="match status" value="1"/>
</dbReference>
<evidence type="ECO:0000256" key="6">
    <source>
        <dbReference type="PROSITE-ProRule" id="PRU00169"/>
    </source>
</evidence>
<dbReference type="InterPro" id="IPR036097">
    <property type="entry name" value="HisK_dim/P_sf"/>
</dbReference>
<dbReference type="SUPFAM" id="SSF47384">
    <property type="entry name" value="Homodimeric domain of signal transducing histidine kinase"/>
    <property type="match status" value="1"/>
</dbReference>
<dbReference type="Gene3D" id="3.30.565.10">
    <property type="entry name" value="Histidine kinase-like ATPase, C-terminal domain"/>
    <property type="match status" value="1"/>
</dbReference>
<accession>A0A1M7Y5W0</accession>
<evidence type="ECO:0000313" key="9">
    <source>
        <dbReference type="EMBL" id="SHO47925.1"/>
    </source>
</evidence>
<dbReference type="InterPro" id="IPR005467">
    <property type="entry name" value="His_kinase_dom"/>
</dbReference>
<evidence type="ECO:0000313" key="10">
    <source>
        <dbReference type="Proteomes" id="UP000184603"/>
    </source>
</evidence>
<feature type="modified residue" description="4-aspartylphosphate" evidence="6">
    <location>
        <position position="126"/>
    </location>
</feature>
<evidence type="ECO:0000256" key="3">
    <source>
        <dbReference type="ARBA" id="ARBA00022553"/>
    </source>
</evidence>
<dbReference type="InterPro" id="IPR003661">
    <property type="entry name" value="HisK_dim/P_dom"/>
</dbReference>
<gene>
    <name evidence="9" type="ORF">SAMN02745220_02051</name>
</gene>
<dbReference type="SMART" id="SM00448">
    <property type="entry name" value="REC"/>
    <property type="match status" value="2"/>
</dbReference>
<organism evidence="9 10">
    <name type="scientific">Desulfopila aestuarii DSM 18488</name>
    <dbReference type="NCBI Taxonomy" id="1121416"/>
    <lineage>
        <taxon>Bacteria</taxon>
        <taxon>Pseudomonadati</taxon>
        <taxon>Thermodesulfobacteriota</taxon>
        <taxon>Desulfobulbia</taxon>
        <taxon>Desulfobulbales</taxon>
        <taxon>Desulfocapsaceae</taxon>
        <taxon>Desulfopila</taxon>
    </lineage>
</organism>
<dbReference type="Gene3D" id="3.30.450.40">
    <property type="match status" value="1"/>
</dbReference>
<feature type="domain" description="Response regulatory" evidence="8">
    <location>
        <begin position="77"/>
        <end position="191"/>
    </location>
</feature>
<dbReference type="SUPFAM" id="SSF55874">
    <property type="entry name" value="ATPase domain of HSP90 chaperone/DNA topoisomerase II/histidine kinase"/>
    <property type="match status" value="1"/>
</dbReference>
<sequence length="769" mass="84605">MFSFRPSLTFGRIGRYTDVECVLPNKKWIDPTVLTKVFKTRVLEFTADSFFPKKKRAAGRKCANLPEQYSMQQDKPVVLTIDDDPAIRLGFRSYLEDCGYVVLEADNGRAGLEVWRNNPVDLILVDLHMEELDGLSVLSEVRRQDNDLPVLVVSGGGGINDVVEALRLGANDYILKPVYDMSILLHAIEKGLERARLIRENKNYQQRLEAEVSEKTEALSSLYSRLQSVVESTKKLIGCGEINESGPMILREFGYHLKAEGGSLYEVGTDQLRCIYSLDKGHAASTLVMPLPSGTVLSQALGASEPFIIENTDCQDWPNSGWSGYSSPSCIVFPLWDRKGRIFAIITLHNPVHGSFAAHDREIGAILASYVSEALQTGAAVATMKRQEERMIQSQKLEAIGTLAGGIAHDFNNILSAIVGYTDLSLFSEELSGPLKRNLEQVKKASQRARDLVHQILSFSRLEESQESVIDIVPIVKEALKLLRASIPASITIERDVVEGIGLIKADPSRIHQVLMNLCTNAAHAMQEKGGTLRVELDKVEPNDQGFSHLGGQRCIRLRVADTGTGIPAEALARIFDPYYTTKQKGEGTGLGLAMVQGIVRGAGGAVNVESEVGRGSVFDVYFPLVETPAESVQQPVDFVMPMGNECILFVDDEETLAEMAGEMLRKLGYQVKIMTSGIDALQLIEASQEHYDLVITDQTMPNISGLDLARSIVALHPGVPIILYSGYSAAISADEAREIGIKKVLMKPLSMTLLSQTVRQILDEKKRE</sequence>
<dbReference type="PROSITE" id="PS50110">
    <property type="entry name" value="RESPONSE_REGULATORY"/>
    <property type="match status" value="2"/>
</dbReference>
<evidence type="ECO:0000256" key="1">
    <source>
        <dbReference type="ARBA" id="ARBA00000085"/>
    </source>
</evidence>
<protein>
    <recommendedName>
        <fullName evidence="2">histidine kinase</fullName>
        <ecNumber evidence="2">2.7.13.3</ecNumber>
    </recommendedName>
</protein>
<dbReference type="InterPro" id="IPR004358">
    <property type="entry name" value="Sig_transdc_His_kin-like_C"/>
</dbReference>
<comment type="catalytic activity">
    <reaction evidence="1">
        <text>ATP + protein L-histidine = ADP + protein N-phospho-L-histidine.</text>
        <dbReference type="EC" id="2.7.13.3"/>
    </reaction>
</comment>
<dbReference type="Pfam" id="PF00512">
    <property type="entry name" value="HisKA"/>
    <property type="match status" value="1"/>
</dbReference>
<dbReference type="EC" id="2.7.13.3" evidence="2"/>
<proteinExistence type="predicted"/>
<dbReference type="CDD" id="cd00082">
    <property type="entry name" value="HisKA"/>
    <property type="match status" value="1"/>
</dbReference>
<dbReference type="CDD" id="cd00156">
    <property type="entry name" value="REC"/>
    <property type="match status" value="1"/>
</dbReference>
<evidence type="ECO:0000259" key="8">
    <source>
        <dbReference type="PROSITE" id="PS50110"/>
    </source>
</evidence>
<evidence type="ECO:0000256" key="4">
    <source>
        <dbReference type="ARBA" id="ARBA00022679"/>
    </source>
</evidence>
<feature type="domain" description="Response regulatory" evidence="8">
    <location>
        <begin position="647"/>
        <end position="763"/>
    </location>
</feature>
<dbReference type="InterPro" id="IPR001789">
    <property type="entry name" value="Sig_transdc_resp-reg_receiver"/>
</dbReference>
<dbReference type="InterPro" id="IPR036890">
    <property type="entry name" value="HATPase_C_sf"/>
</dbReference>
<dbReference type="Pfam" id="PF00072">
    <property type="entry name" value="Response_reg"/>
    <property type="match status" value="2"/>
</dbReference>
<dbReference type="Pfam" id="PF13185">
    <property type="entry name" value="GAF_2"/>
    <property type="match status" value="1"/>
</dbReference>
<dbReference type="AlphaFoldDB" id="A0A1M7Y5W0"/>
<dbReference type="Gene3D" id="3.40.50.2300">
    <property type="match status" value="2"/>
</dbReference>
<dbReference type="InterPro" id="IPR011006">
    <property type="entry name" value="CheY-like_superfamily"/>
</dbReference>
<dbReference type="GO" id="GO:0000155">
    <property type="term" value="F:phosphorelay sensor kinase activity"/>
    <property type="evidence" value="ECO:0007669"/>
    <property type="project" value="InterPro"/>
</dbReference>
<evidence type="ECO:0000256" key="5">
    <source>
        <dbReference type="ARBA" id="ARBA00022777"/>
    </source>
</evidence>
<dbReference type="SUPFAM" id="SSF55781">
    <property type="entry name" value="GAF domain-like"/>
    <property type="match status" value="1"/>
</dbReference>
<dbReference type="Gene3D" id="1.10.287.130">
    <property type="match status" value="1"/>
</dbReference>
<dbReference type="PRINTS" id="PR00344">
    <property type="entry name" value="BCTRLSENSOR"/>
</dbReference>
<dbReference type="PANTHER" id="PTHR43547">
    <property type="entry name" value="TWO-COMPONENT HISTIDINE KINASE"/>
    <property type="match status" value="1"/>
</dbReference>
<feature type="domain" description="Histidine kinase" evidence="7">
    <location>
        <begin position="406"/>
        <end position="627"/>
    </location>
</feature>
<evidence type="ECO:0000256" key="2">
    <source>
        <dbReference type="ARBA" id="ARBA00012438"/>
    </source>
</evidence>
<dbReference type="Gene3D" id="1.20.5.390">
    <property type="entry name" value="L1 transposable element, trimerization domain"/>
    <property type="match status" value="1"/>
</dbReference>
<dbReference type="InterPro" id="IPR029016">
    <property type="entry name" value="GAF-like_dom_sf"/>
</dbReference>
<dbReference type="Pfam" id="PF02518">
    <property type="entry name" value="HATPase_c"/>
    <property type="match status" value="1"/>
</dbReference>
<dbReference type="SMART" id="SM00387">
    <property type="entry name" value="HATPase_c"/>
    <property type="match status" value="1"/>
</dbReference>
<reference evidence="9 10" key="1">
    <citation type="submission" date="2016-12" db="EMBL/GenBank/DDBJ databases">
        <authorList>
            <person name="Song W.-J."/>
            <person name="Kurnit D.M."/>
        </authorList>
    </citation>
    <scope>NUCLEOTIDE SEQUENCE [LARGE SCALE GENOMIC DNA]</scope>
    <source>
        <strain evidence="9 10">DSM 18488</strain>
    </source>
</reference>
<dbReference type="InterPro" id="IPR003594">
    <property type="entry name" value="HATPase_dom"/>
</dbReference>
<dbReference type="STRING" id="1121416.SAMN02745220_02051"/>
<keyword evidence="4" id="KW-0808">Transferase</keyword>
<dbReference type="SMART" id="SM00388">
    <property type="entry name" value="HisKA"/>
    <property type="match status" value="1"/>
</dbReference>
<keyword evidence="5" id="KW-0418">Kinase</keyword>
<dbReference type="SUPFAM" id="SSF52172">
    <property type="entry name" value="CheY-like"/>
    <property type="match status" value="2"/>
</dbReference>
<dbReference type="InterPro" id="IPR003018">
    <property type="entry name" value="GAF"/>
</dbReference>
<name>A0A1M7Y5W0_9BACT</name>
<keyword evidence="3 6" id="KW-0597">Phosphoprotein</keyword>
<dbReference type="PROSITE" id="PS50109">
    <property type="entry name" value="HIS_KIN"/>
    <property type="match status" value="1"/>
</dbReference>
<dbReference type="EMBL" id="FRFE01000008">
    <property type="protein sequence ID" value="SHO47925.1"/>
    <property type="molecule type" value="Genomic_DNA"/>
</dbReference>